<sequence>MEIIMNECIPYDLKENDIFRDQCIPIYYVNNTNNDTVIEKIQAGGFVKNRLIWGVFSKKSKDWGYEEEWRLIYDHQAPDNITPILSNNINKKYVPFLKPKAVYRIKNS</sequence>
<gene>
    <name evidence="1" type="ORF">E7Z75_03035</name>
</gene>
<proteinExistence type="predicted"/>
<accession>A0A8T3VVZ8</accession>
<dbReference type="AlphaFoldDB" id="A0A8T3VVZ8"/>
<name>A0A8T3VVZ8_METOL</name>
<reference evidence="1" key="1">
    <citation type="submission" date="2019-04" db="EMBL/GenBank/DDBJ databases">
        <title>Evolution of Biomass-Degrading Anaerobic Consortia Revealed by Metagenomics.</title>
        <authorList>
            <person name="Peng X."/>
        </authorList>
    </citation>
    <scope>NUCLEOTIDE SEQUENCE</scope>
    <source>
        <strain evidence="1">SIG14</strain>
    </source>
</reference>
<dbReference type="Proteomes" id="UP000732619">
    <property type="component" value="Unassembled WGS sequence"/>
</dbReference>
<protein>
    <submittedName>
        <fullName evidence="1">DUF2971 domain-containing protein</fullName>
    </submittedName>
</protein>
<comment type="caution">
    <text evidence="1">The sequence shown here is derived from an EMBL/GenBank/DDBJ whole genome shotgun (WGS) entry which is preliminary data.</text>
</comment>
<dbReference type="EMBL" id="SUTG01000008">
    <property type="protein sequence ID" value="MBE6512115.1"/>
    <property type="molecule type" value="Genomic_DNA"/>
</dbReference>
<organism evidence="1 2">
    <name type="scientific">Methanobrevibacter olleyae</name>
    <dbReference type="NCBI Taxonomy" id="294671"/>
    <lineage>
        <taxon>Archaea</taxon>
        <taxon>Methanobacteriati</taxon>
        <taxon>Methanobacteriota</taxon>
        <taxon>Methanomada group</taxon>
        <taxon>Methanobacteria</taxon>
        <taxon>Methanobacteriales</taxon>
        <taxon>Methanobacteriaceae</taxon>
        <taxon>Methanobrevibacter</taxon>
    </lineage>
</organism>
<evidence type="ECO:0000313" key="1">
    <source>
        <dbReference type="EMBL" id="MBE6512115.1"/>
    </source>
</evidence>
<evidence type="ECO:0000313" key="2">
    <source>
        <dbReference type="Proteomes" id="UP000732619"/>
    </source>
</evidence>